<sequence>MIPYGRQSISQADIDAVVETLNSDWLTQGPAIERFEGAFAARCEAAHGIAVSNATAALHIACLALDLGPGDWLWTSPNTFVASANCALYCGAQVDFVDIDSRTLNLDVDLLEVRLAQAEQRGRLPKVLVPVAFAGQSCDMARIAALARRYGFRVIEDASHAVGAAYLGRPVGCGAHADISVFSFHPVKIITTGEGGMLTTQDPHLAERLRRLRSHGVTRDPAAMTEASHGPWYYQQLELGFNYRMTDLQAALGFSQLQRLEAFVARRRALAERYDELLADLPLRLPGRQEGADSAWHLYPVRLRLDAMRRSHREVFEGLRAAGIGVNLHYIPVHLQPHYQRLGFAPGDFPEAERYYAEALSLPLFHGMTDDQQERVVQALTTLLR</sequence>
<evidence type="ECO:0000256" key="5">
    <source>
        <dbReference type="RuleBase" id="RU004508"/>
    </source>
</evidence>
<dbReference type="InterPro" id="IPR015424">
    <property type="entry name" value="PyrdxlP-dep_Trfase"/>
</dbReference>
<accession>A0A679GQ91</accession>
<comment type="similarity">
    <text evidence="2 5">Belongs to the DegT/DnrJ/EryC1 family.</text>
</comment>
<dbReference type="RefSeq" id="WP_172434152.1">
    <property type="nucleotide sequence ID" value="NZ_AP022642.1"/>
</dbReference>
<evidence type="ECO:0000313" key="6">
    <source>
        <dbReference type="EMBL" id="BCA29679.1"/>
    </source>
</evidence>
<dbReference type="Pfam" id="PF01041">
    <property type="entry name" value="DegT_DnrJ_EryC1"/>
    <property type="match status" value="1"/>
</dbReference>
<name>A0A679GQ91_9GAMM</name>
<dbReference type="InterPro" id="IPR015422">
    <property type="entry name" value="PyrdxlP-dep_Trfase_small"/>
</dbReference>
<dbReference type="SUPFAM" id="SSF53383">
    <property type="entry name" value="PLP-dependent transferases"/>
    <property type="match status" value="1"/>
</dbReference>
<evidence type="ECO:0000313" key="7">
    <source>
        <dbReference type="Proteomes" id="UP000501237"/>
    </source>
</evidence>
<dbReference type="GO" id="GO:0008483">
    <property type="term" value="F:transaminase activity"/>
    <property type="evidence" value="ECO:0007669"/>
    <property type="project" value="TreeGrafter"/>
</dbReference>
<dbReference type="GeneID" id="57398874"/>
<dbReference type="AlphaFoldDB" id="A0A679GQ91"/>
<evidence type="ECO:0000256" key="1">
    <source>
        <dbReference type="ARBA" id="ARBA00022898"/>
    </source>
</evidence>
<dbReference type="KEGG" id="poj:PtoMrB4_36560"/>
<dbReference type="GO" id="GO:0000271">
    <property type="term" value="P:polysaccharide biosynthetic process"/>
    <property type="evidence" value="ECO:0007669"/>
    <property type="project" value="TreeGrafter"/>
</dbReference>
<dbReference type="PANTHER" id="PTHR30244">
    <property type="entry name" value="TRANSAMINASE"/>
    <property type="match status" value="1"/>
</dbReference>
<proteinExistence type="inferred from homology"/>
<dbReference type="Proteomes" id="UP000501237">
    <property type="component" value="Chromosome"/>
</dbReference>
<organism evidence="6 7">
    <name type="scientific">Metapseudomonas otitidis</name>
    <dbReference type="NCBI Taxonomy" id="319939"/>
    <lineage>
        <taxon>Bacteria</taxon>
        <taxon>Pseudomonadati</taxon>
        <taxon>Pseudomonadota</taxon>
        <taxon>Gammaproteobacteria</taxon>
        <taxon>Pseudomonadales</taxon>
        <taxon>Pseudomonadaceae</taxon>
        <taxon>Metapseudomonas</taxon>
    </lineage>
</organism>
<feature type="modified residue" description="N6-(pyridoxal phosphate)lysine" evidence="4">
    <location>
        <position position="188"/>
    </location>
</feature>
<dbReference type="InterPro" id="IPR000653">
    <property type="entry name" value="DegT/StrS_aminotransferase"/>
</dbReference>
<dbReference type="EMBL" id="AP022642">
    <property type="protein sequence ID" value="BCA29679.1"/>
    <property type="molecule type" value="Genomic_DNA"/>
</dbReference>
<protein>
    <submittedName>
        <fullName evidence="6">UDP-4-amino-4,6-dideoxy-N-acetyl-beta-L-altrosami ne transaminase</fullName>
    </submittedName>
</protein>
<feature type="active site" description="Proton acceptor" evidence="3">
    <location>
        <position position="188"/>
    </location>
</feature>
<dbReference type="Gene3D" id="3.90.1150.10">
    <property type="entry name" value="Aspartate Aminotransferase, domain 1"/>
    <property type="match status" value="1"/>
</dbReference>
<evidence type="ECO:0000256" key="4">
    <source>
        <dbReference type="PIRSR" id="PIRSR000390-2"/>
    </source>
</evidence>
<dbReference type="CDD" id="cd00616">
    <property type="entry name" value="AHBA_syn"/>
    <property type="match status" value="1"/>
</dbReference>
<gene>
    <name evidence="6" type="primary">rkpM</name>
    <name evidence="6" type="ORF">PtoMrB4_36560</name>
</gene>
<dbReference type="PANTHER" id="PTHR30244:SF34">
    <property type="entry name" value="DTDP-4-AMINO-4,6-DIDEOXYGALACTOSE TRANSAMINASE"/>
    <property type="match status" value="1"/>
</dbReference>
<keyword evidence="1 4" id="KW-0663">Pyridoxal phosphate</keyword>
<evidence type="ECO:0000256" key="2">
    <source>
        <dbReference type="ARBA" id="ARBA00037999"/>
    </source>
</evidence>
<reference evidence="6 7" key="1">
    <citation type="journal article" date="2020" name="Microbiol. Resour. Announc.">
        <title>Complete genome sequence of Pseudomonas otitidis strain MrB4, isolated from Lake Biwa in Japan.</title>
        <authorList>
            <person name="Miyazaki K."/>
            <person name="Hase E."/>
            <person name="Maruya T."/>
        </authorList>
    </citation>
    <scope>NUCLEOTIDE SEQUENCE [LARGE SCALE GENOMIC DNA]</scope>
    <source>
        <strain evidence="6 7">MrB4</strain>
    </source>
</reference>
<dbReference type="GO" id="GO:0030170">
    <property type="term" value="F:pyridoxal phosphate binding"/>
    <property type="evidence" value="ECO:0007669"/>
    <property type="project" value="TreeGrafter"/>
</dbReference>
<dbReference type="NCBIfam" id="TIGR03588">
    <property type="entry name" value="PseC"/>
    <property type="match status" value="1"/>
</dbReference>
<dbReference type="Gene3D" id="3.40.640.10">
    <property type="entry name" value="Type I PLP-dependent aspartate aminotransferase-like (Major domain)"/>
    <property type="match status" value="1"/>
</dbReference>
<dbReference type="PIRSF" id="PIRSF000390">
    <property type="entry name" value="PLP_StrS"/>
    <property type="match status" value="1"/>
</dbReference>
<evidence type="ECO:0000256" key="3">
    <source>
        <dbReference type="PIRSR" id="PIRSR000390-1"/>
    </source>
</evidence>
<dbReference type="InterPro" id="IPR020026">
    <property type="entry name" value="PseC"/>
</dbReference>
<dbReference type="InterPro" id="IPR015421">
    <property type="entry name" value="PyrdxlP-dep_Trfase_major"/>
</dbReference>